<proteinExistence type="predicted"/>
<dbReference type="NCBIfam" id="TIGR01641">
    <property type="entry name" value="phageSPP1_gp7"/>
    <property type="match status" value="1"/>
</dbReference>
<dbReference type="Proteomes" id="UP001189143">
    <property type="component" value="Unassembled WGS sequence"/>
</dbReference>
<name>A0AAD1YK96_9CLOT</name>
<dbReference type="Pfam" id="PF04233">
    <property type="entry name" value="Phage_Mu_F"/>
    <property type="match status" value="1"/>
</dbReference>
<sequence>MNNQNYWKKRAEEIADLEYQKVEDYRLRMQLEYKDALKSIQRDIEIFYSRFAQNNDISLLEAKKLLNSDELEEFKMDLAEFRRMSKQANPDWEKELVNVSLKTRITRLEALQVRIRNAVEQLYTGQQDEGTELLKDTYEDTYFRNIYNIQSGTGIGVDFAKPDNAALDKVINEKWIGSNYSDRLWKDKIALLTELQTNLAQAFIRGDSIDKTTKTVAGRLGTDFNKTRTLINTESAYIAQKATFDGYKATGVEQYQIVATLDLHTSKLCRSLDLKIFNLSDKEIGVTAPPFHPNCRTTTVAYFDEMMFGERLARDSEGKTYYVDRNMSYEEWYNKYVKGNHKEEVAELKTKNKSSDKKQYEEYKEILGDEAPKTFDKFQELKYNNSNEWNELKEKYPKVFVTKEFNEIAPLFKEKLSDLETRKWYKWHDENIPNLIDKTQSIEDQAKQAHDLRNTYRTQARDLMKNQEERKQLDIEHPNKSFENLIADKMDRKKMTREEAIKDTLKTATKTNKKVNKSLGLE</sequence>
<evidence type="ECO:0000313" key="4">
    <source>
        <dbReference type="Proteomes" id="UP001189143"/>
    </source>
</evidence>
<comment type="caution">
    <text evidence="3">The sequence shown here is derived from an EMBL/GenBank/DDBJ whole genome shotgun (WGS) entry which is preliminary data.</text>
</comment>
<gene>
    <name evidence="3" type="ORF">CNEO2_930006</name>
</gene>
<dbReference type="InterPro" id="IPR006528">
    <property type="entry name" value="Phage_head_morphogenesis_dom"/>
</dbReference>
<evidence type="ECO:0000313" key="3">
    <source>
        <dbReference type="EMBL" id="CAI3695937.1"/>
    </source>
</evidence>
<feature type="domain" description="Phage head morphogenesis" evidence="2">
    <location>
        <begin position="194"/>
        <end position="299"/>
    </location>
</feature>
<reference evidence="3" key="1">
    <citation type="submission" date="2022-10" db="EMBL/GenBank/DDBJ databases">
        <authorList>
            <person name="Aires J."/>
            <person name="Mesa V."/>
        </authorList>
    </citation>
    <scope>NUCLEOTIDE SEQUENCE</scope>
    <source>
        <strain evidence="3">Clostridium neonatale JD116</strain>
    </source>
</reference>
<dbReference type="RefSeq" id="WP_317049991.1">
    <property type="nucleotide sequence ID" value="NZ_CAMRXC010000266.1"/>
</dbReference>
<dbReference type="AlphaFoldDB" id="A0AAD1YK96"/>
<evidence type="ECO:0000259" key="2">
    <source>
        <dbReference type="Pfam" id="PF04233"/>
    </source>
</evidence>
<protein>
    <recommendedName>
        <fullName evidence="2">Phage head morphogenesis domain-containing protein</fullName>
    </recommendedName>
</protein>
<evidence type="ECO:0000256" key="1">
    <source>
        <dbReference type="SAM" id="MobiDB-lite"/>
    </source>
</evidence>
<accession>A0AAD1YK96</accession>
<organism evidence="3 4">
    <name type="scientific">Clostridium neonatale</name>
    <dbReference type="NCBI Taxonomy" id="137838"/>
    <lineage>
        <taxon>Bacteria</taxon>
        <taxon>Bacillati</taxon>
        <taxon>Bacillota</taxon>
        <taxon>Clostridia</taxon>
        <taxon>Eubacteriales</taxon>
        <taxon>Clostridiaceae</taxon>
        <taxon>Clostridium</taxon>
    </lineage>
</organism>
<feature type="region of interest" description="Disordered" evidence="1">
    <location>
        <begin position="503"/>
        <end position="522"/>
    </location>
</feature>
<dbReference type="EMBL" id="CAMTCP010000296">
    <property type="protein sequence ID" value="CAI3695937.1"/>
    <property type="molecule type" value="Genomic_DNA"/>
</dbReference>